<organism evidence="16 17">
    <name type="scientific">Escherichia coli</name>
    <dbReference type="NCBI Taxonomy" id="562"/>
    <lineage>
        <taxon>Bacteria</taxon>
        <taxon>Pseudomonadati</taxon>
        <taxon>Pseudomonadota</taxon>
        <taxon>Gammaproteobacteria</taxon>
        <taxon>Enterobacterales</taxon>
        <taxon>Enterobacteriaceae</taxon>
        <taxon>Escherichia</taxon>
    </lineage>
</organism>
<dbReference type="InterPro" id="IPR003439">
    <property type="entry name" value="ABC_transporter-like_ATP-bd"/>
</dbReference>
<keyword evidence="7 16" id="KW-0067">ATP-binding</keyword>
<dbReference type="GO" id="GO:0043190">
    <property type="term" value="C:ATP-binding cassette (ABC) transporter complex"/>
    <property type="evidence" value="ECO:0007669"/>
    <property type="project" value="InterPro"/>
</dbReference>
<dbReference type="Pfam" id="PF00005">
    <property type="entry name" value="ABC_tran"/>
    <property type="match status" value="1"/>
</dbReference>
<dbReference type="GO" id="GO:0005524">
    <property type="term" value="F:ATP binding"/>
    <property type="evidence" value="ECO:0007669"/>
    <property type="project" value="UniProtKB-KW"/>
</dbReference>
<evidence type="ECO:0000256" key="13">
    <source>
        <dbReference type="SAM" id="Phobius"/>
    </source>
</evidence>
<dbReference type="InterPro" id="IPR003593">
    <property type="entry name" value="AAA+_ATPase"/>
</dbReference>
<dbReference type="Gene3D" id="3.40.50.300">
    <property type="entry name" value="P-loop containing nucleotide triphosphate hydrolases"/>
    <property type="match status" value="1"/>
</dbReference>
<dbReference type="SUPFAM" id="SSF50331">
    <property type="entry name" value="MOP-like"/>
    <property type="match status" value="1"/>
</dbReference>
<evidence type="ECO:0000256" key="11">
    <source>
        <dbReference type="ARBA" id="ARBA00023136"/>
    </source>
</evidence>
<evidence type="ECO:0000313" key="17">
    <source>
        <dbReference type="Proteomes" id="UP000254428"/>
    </source>
</evidence>
<gene>
    <name evidence="16" type="primary">cysA</name>
    <name evidence="16" type="ORF">NCTC11341_00754</name>
</gene>
<dbReference type="SMART" id="SM00382">
    <property type="entry name" value="AAA"/>
    <property type="match status" value="1"/>
</dbReference>
<evidence type="ECO:0000256" key="4">
    <source>
        <dbReference type="ARBA" id="ARBA00022519"/>
    </source>
</evidence>
<dbReference type="PROSITE" id="PS50893">
    <property type="entry name" value="ABC_TRANSPORTER_2"/>
    <property type="match status" value="1"/>
</dbReference>
<dbReference type="Pfam" id="PF00528">
    <property type="entry name" value="BPD_transp_1"/>
    <property type="match status" value="1"/>
</dbReference>
<keyword evidence="4" id="KW-0997">Cell inner membrane</keyword>
<evidence type="ECO:0000313" key="16">
    <source>
        <dbReference type="EMBL" id="STH69248.1"/>
    </source>
</evidence>
<reference evidence="16 17" key="1">
    <citation type="submission" date="2018-06" db="EMBL/GenBank/DDBJ databases">
        <authorList>
            <consortium name="Pathogen Informatics"/>
            <person name="Doyle S."/>
        </authorList>
    </citation>
    <scope>NUCLEOTIDE SEQUENCE [LARGE SCALE GENOMIC DNA]</scope>
    <source>
        <strain evidence="16 17">NCTC11341</strain>
    </source>
</reference>
<feature type="transmembrane region" description="Helical" evidence="13">
    <location>
        <begin position="121"/>
        <end position="147"/>
    </location>
</feature>
<evidence type="ECO:0000256" key="7">
    <source>
        <dbReference type="ARBA" id="ARBA00022840"/>
    </source>
</evidence>
<feature type="domain" description="ABC transporter" evidence="14">
    <location>
        <begin position="210"/>
        <end position="444"/>
    </location>
</feature>
<comment type="subunit">
    <text evidence="2">The complex is composed of two ATP-binding proteins (CysA), two transmembrane proteins (CysT and CysW) and a solute-binding protein (CysP).</text>
</comment>
<feature type="domain" description="ABC transmembrane type-1" evidence="15">
    <location>
        <begin position="1"/>
        <end position="189"/>
    </location>
</feature>
<keyword evidence="6" id="KW-0547">Nucleotide-binding</keyword>
<feature type="transmembrane region" description="Helical" evidence="13">
    <location>
        <begin position="63"/>
        <end position="81"/>
    </location>
</feature>
<dbReference type="NCBIfam" id="NF008105">
    <property type="entry name" value="PRK10851.1"/>
    <property type="match status" value="1"/>
</dbReference>
<dbReference type="InterPro" id="IPR017871">
    <property type="entry name" value="ABC_transporter-like_CS"/>
</dbReference>
<dbReference type="InterPro" id="IPR027417">
    <property type="entry name" value="P-loop_NTPase"/>
</dbReference>
<dbReference type="GO" id="GO:0016887">
    <property type="term" value="F:ATP hydrolysis activity"/>
    <property type="evidence" value="ECO:0007669"/>
    <property type="project" value="InterPro"/>
</dbReference>
<keyword evidence="8" id="KW-1278">Translocase</keyword>
<dbReference type="FunFam" id="3.40.50.300:FF:000227">
    <property type="entry name" value="Sulfate/thiosulfate import ATP-binding protein CysA"/>
    <property type="match status" value="1"/>
</dbReference>
<keyword evidence="5 13" id="KW-0812">Transmembrane</keyword>
<keyword evidence="9 13" id="KW-1133">Transmembrane helix</keyword>
<dbReference type="CDD" id="cd06261">
    <property type="entry name" value="TM_PBP2"/>
    <property type="match status" value="1"/>
</dbReference>
<dbReference type="PROSITE" id="PS50928">
    <property type="entry name" value="ABC_TM1"/>
    <property type="match status" value="1"/>
</dbReference>
<keyword evidence="10" id="KW-0764">Sulfate transport</keyword>
<dbReference type="CDD" id="cd03296">
    <property type="entry name" value="ABC_CysA_sulfate_importer"/>
    <property type="match status" value="1"/>
</dbReference>
<evidence type="ECO:0000256" key="10">
    <source>
        <dbReference type="ARBA" id="ARBA00023032"/>
    </source>
</evidence>
<dbReference type="PANTHER" id="PTHR42781">
    <property type="entry name" value="SPERMIDINE/PUTRESCINE IMPORT ATP-BINDING PROTEIN POTA"/>
    <property type="match status" value="1"/>
</dbReference>
<evidence type="ECO:0000256" key="6">
    <source>
        <dbReference type="ARBA" id="ARBA00022741"/>
    </source>
</evidence>
<dbReference type="AlphaFoldDB" id="A0A376NSP1"/>
<proteinExistence type="predicted"/>
<evidence type="ECO:0000256" key="8">
    <source>
        <dbReference type="ARBA" id="ARBA00022967"/>
    </source>
</evidence>
<evidence type="ECO:0000256" key="3">
    <source>
        <dbReference type="ARBA" id="ARBA00022448"/>
    </source>
</evidence>
<keyword evidence="11 13" id="KW-0472">Membrane</keyword>
<evidence type="ECO:0000256" key="2">
    <source>
        <dbReference type="ARBA" id="ARBA00011779"/>
    </source>
</evidence>
<evidence type="ECO:0000259" key="15">
    <source>
        <dbReference type="PROSITE" id="PS50928"/>
    </source>
</evidence>
<dbReference type="Gene3D" id="1.10.3720.10">
    <property type="entry name" value="MetI-like"/>
    <property type="match status" value="1"/>
</dbReference>
<accession>A0A376NSP1</accession>
<protein>
    <submittedName>
        <fullName evidence="16">Sulfate ABC transporter, ATP-binding protein</fullName>
    </submittedName>
</protein>
<dbReference type="InterPro" id="IPR005667">
    <property type="entry name" value="Sulph_transpt2"/>
</dbReference>
<dbReference type="InterPro" id="IPR005666">
    <property type="entry name" value="Sulph_transpt1"/>
</dbReference>
<feature type="transmembrane region" description="Helical" evidence="13">
    <location>
        <begin position="20"/>
        <end position="43"/>
    </location>
</feature>
<keyword evidence="4" id="KW-1003">Cell membrane</keyword>
<evidence type="ECO:0000256" key="9">
    <source>
        <dbReference type="ARBA" id="ARBA00022989"/>
    </source>
</evidence>
<evidence type="ECO:0000256" key="5">
    <source>
        <dbReference type="ARBA" id="ARBA00022692"/>
    </source>
</evidence>
<dbReference type="SUPFAM" id="SSF52540">
    <property type="entry name" value="P-loop containing nucleoside triphosphate hydrolases"/>
    <property type="match status" value="1"/>
</dbReference>
<feature type="transmembrane region" description="Helical" evidence="13">
    <location>
        <begin position="167"/>
        <end position="195"/>
    </location>
</feature>
<dbReference type="InterPro" id="IPR008995">
    <property type="entry name" value="Mo/tungstate-bd_C_term_dom"/>
</dbReference>
<name>A0A376NSP1_ECOLX</name>
<dbReference type="Proteomes" id="UP000254428">
    <property type="component" value="Unassembled WGS sequence"/>
</dbReference>
<dbReference type="EMBL" id="UGBT01000002">
    <property type="protein sequence ID" value="STH69248.1"/>
    <property type="molecule type" value="Genomic_DNA"/>
</dbReference>
<evidence type="ECO:0000256" key="1">
    <source>
        <dbReference type="ARBA" id="ARBA00004429"/>
    </source>
</evidence>
<keyword evidence="3" id="KW-0813">Transport</keyword>
<dbReference type="SUPFAM" id="SSF161098">
    <property type="entry name" value="MetI-like"/>
    <property type="match status" value="1"/>
</dbReference>
<comment type="subcellular location">
    <subcellularLocation>
        <location evidence="1">Cell inner membrane</location>
        <topology evidence="1">Multi-pass membrane protein</topology>
    </subcellularLocation>
</comment>
<dbReference type="NCBIfam" id="TIGR00968">
    <property type="entry name" value="3a0106s01"/>
    <property type="match status" value="1"/>
</dbReference>
<comment type="function">
    <text evidence="12">Part of the ABC transporter complex CysAWTP (TC 3.A.1.6.1) involved in sulfate/thiosulfate import. Probably responsible for the translocation of the substrate across the membrane.</text>
</comment>
<dbReference type="NCBIfam" id="TIGR00969">
    <property type="entry name" value="3a0106s02"/>
    <property type="match status" value="1"/>
</dbReference>
<dbReference type="InterPro" id="IPR050093">
    <property type="entry name" value="ABC_SmlMolc_Importer"/>
</dbReference>
<evidence type="ECO:0000256" key="12">
    <source>
        <dbReference type="ARBA" id="ARBA00025323"/>
    </source>
</evidence>
<evidence type="ECO:0000259" key="14">
    <source>
        <dbReference type="PROSITE" id="PS50893"/>
    </source>
</evidence>
<dbReference type="GO" id="GO:0015419">
    <property type="term" value="F:ABC-type sulfate transporter activity"/>
    <property type="evidence" value="ECO:0007669"/>
    <property type="project" value="InterPro"/>
</dbReference>
<dbReference type="InterPro" id="IPR035906">
    <property type="entry name" value="MetI-like_sf"/>
</dbReference>
<sequence>MFGILLAWLVTRFNFPGRQLLLTLLDIPFAVSPVVAGLVYLLFYGSNGPLGGWLDEHNLQIMFSWPGMVLVTIFVTCPFVVRELVPVMLSQGSQEDEAAILLGASGWQMFRRVTLPNIRWALLYGVVLTNARAIGEFGAVSVVSGSIRGETLSLPLQIELLEQDYNTVGSFTAAALLTLMAIITLFLKVCCSGAWRIRKNAHSRRNIMSIEIANIKKSFGRTQVLNDISLDIPSGQMVALLGPSGSGKTTLLRIIAGLEHQTSGHIRFHGTDVSRLHARDRKVGFVFQHYALFRHMTVFDNIAFGLTVLPRRERPNAAAIKAKVTKLLEMVQLAHLADRYPAQLSGGQKQRVALARALAVEPQILLLDEPFGALDAQVRKELRRWLRQLHEELKFTSVFVTHDQEEATEVADRVVVMSQGNIEQADAPNQVWREPATRFVLEFMGEVNRLQGTIRGGQFHVGAHRWPLGYTPAYQGPVDLFLRPWEVDISRRTSLDSPLPVQVLEASPKGHYTQLVVQPLGWYNEPLTVVMHGDDAPQRGERLFVGLQHARLYNGDERIETRDEELALAQSA</sequence>
<dbReference type="PROSITE" id="PS00211">
    <property type="entry name" value="ABC_TRANSPORTER_1"/>
    <property type="match status" value="1"/>
</dbReference>
<dbReference type="PANTHER" id="PTHR42781:SF4">
    <property type="entry name" value="SPERMIDINE_PUTRESCINE IMPORT ATP-BINDING PROTEIN POTA"/>
    <property type="match status" value="1"/>
</dbReference>
<dbReference type="InterPro" id="IPR000515">
    <property type="entry name" value="MetI-like"/>
</dbReference>